<keyword evidence="3 5" id="KW-0012">Acyltransferase</keyword>
<name>A0A0N1IIM4_LEPSE</name>
<dbReference type="Proteomes" id="UP000038009">
    <property type="component" value="Unassembled WGS sequence"/>
</dbReference>
<feature type="active site" description="Proton acceptor" evidence="4">
    <location>
        <position position="354"/>
    </location>
</feature>
<dbReference type="GO" id="GO:0003985">
    <property type="term" value="F:acetyl-CoA C-acetyltransferase activity"/>
    <property type="evidence" value="ECO:0007669"/>
    <property type="project" value="TreeGrafter"/>
</dbReference>
<dbReference type="InterPro" id="IPR020616">
    <property type="entry name" value="Thiolase_N"/>
</dbReference>
<organism evidence="8 9">
    <name type="scientific">Leptomonas seymouri</name>
    <dbReference type="NCBI Taxonomy" id="5684"/>
    <lineage>
        <taxon>Eukaryota</taxon>
        <taxon>Discoba</taxon>
        <taxon>Euglenozoa</taxon>
        <taxon>Kinetoplastea</taxon>
        <taxon>Metakinetoplastina</taxon>
        <taxon>Trypanosomatida</taxon>
        <taxon>Trypanosomatidae</taxon>
        <taxon>Leishmaniinae</taxon>
        <taxon>Leptomonas</taxon>
    </lineage>
</organism>
<dbReference type="VEuPathDB" id="TriTrypDB:Lsey_0224_0080"/>
<evidence type="ECO:0000256" key="5">
    <source>
        <dbReference type="RuleBase" id="RU003557"/>
    </source>
</evidence>
<dbReference type="InterPro" id="IPR002155">
    <property type="entry name" value="Thiolase"/>
</dbReference>
<dbReference type="SUPFAM" id="SSF53901">
    <property type="entry name" value="Thiolase-like"/>
    <property type="match status" value="2"/>
</dbReference>
<dbReference type="AlphaFoldDB" id="A0A0N1IIM4"/>
<dbReference type="GO" id="GO:0006635">
    <property type="term" value="P:fatty acid beta-oxidation"/>
    <property type="evidence" value="ECO:0007669"/>
    <property type="project" value="TreeGrafter"/>
</dbReference>
<accession>A0A0N1IIM4</accession>
<keyword evidence="9" id="KW-1185">Reference proteome</keyword>
<protein>
    <submittedName>
        <fullName evidence="8">Uncharacterized protein</fullName>
    </submittedName>
</protein>
<feature type="active site" description="Proton acceptor" evidence="4">
    <location>
        <position position="384"/>
    </location>
</feature>
<evidence type="ECO:0000256" key="2">
    <source>
        <dbReference type="ARBA" id="ARBA00022679"/>
    </source>
</evidence>
<evidence type="ECO:0000313" key="9">
    <source>
        <dbReference type="Proteomes" id="UP000038009"/>
    </source>
</evidence>
<evidence type="ECO:0000256" key="1">
    <source>
        <dbReference type="ARBA" id="ARBA00010982"/>
    </source>
</evidence>
<dbReference type="EMBL" id="LJSK01000224">
    <property type="protein sequence ID" value="KPI84882.1"/>
    <property type="molecule type" value="Genomic_DNA"/>
</dbReference>
<feature type="domain" description="Thiolase C-terminal" evidence="7">
    <location>
        <begin position="275"/>
        <end position="395"/>
    </location>
</feature>
<evidence type="ECO:0000313" key="8">
    <source>
        <dbReference type="EMBL" id="KPI84882.1"/>
    </source>
</evidence>
<reference evidence="8 9" key="1">
    <citation type="journal article" date="2015" name="PLoS Pathog.">
        <title>Leptomonas seymouri: Adaptations to the Dixenous Life Cycle Analyzed by Genome Sequencing, Transcriptome Profiling and Co-infection with Leishmania donovani.</title>
        <authorList>
            <person name="Kraeva N."/>
            <person name="Butenko A."/>
            <person name="Hlavacova J."/>
            <person name="Kostygov A."/>
            <person name="Myskova J."/>
            <person name="Grybchuk D."/>
            <person name="Lestinova T."/>
            <person name="Votypka J."/>
            <person name="Volf P."/>
            <person name="Opperdoes F."/>
            <person name="Flegontov P."/>
            <person name="Lukes J."/>
            <person name="Yurchenko V."/>
        </authorList>
    </citation>
    <scope>NUCLEOTIDE SEQUENCE [LARGE SCALE GENOMIC DNA]</scope>
    <source>
        <strain evidence="8 9">ATCC 30220</strain>
    </source>
</reference>
<evidence type="ECO:0000256" key="4">
    <source>
        <dbReference type="PIRSR" id="PIRSR000429-1"/>
    </source>
</evidence>
<dbReference type="InterPro" id="IPR016039">
    <property type="entry name" value="Thiolase-like"/>
</dbReference>
<dbReference type="OMA" id="DIIMGCV"/>
<dbReference type="Gene3D" id="3.40.47.10">
    <property type="match status" value="2"/>
</dbReference>
<evidence type="ECO:0000259" key="7">
    <source>
        <dbReference type="Pfam" id="PF02803"/>
    </source>
</evidence>
<dbReference type="Pfam" id="PF02803">
    <property type="entry name" value="Thiolase_C"/>
    <property type="match status" value="1"/>
</dbReference>
<dbReference type="PANTHER" id="PTHR18919:SF107">
    <property type="entry name" value="ACETYL-COA ACETYLTRANSFERASE, CYTOSOLIC"/>
    <property type="match status" value="1"/>
</dbReference>
<sequence>MSAARIVIVGAARTPIGAIGGGLSTIDPRQLIVHTAAAALAGAKCSSEHVEYTTIGQCMQDVRNMNIAKIASGLIGAPITSCATTVQENCASGGAAIHDIARRITCGEIGLGVAGGVESMSTIPRVLFAGRTKGQFYGDMNLVDGLQSALKDTTVGKDGTLMGLLTEALAEKYKVSREMQDEIAYRSHRNACETWEKGWFDYVVPVEVSDKKRTVVASRDESPKKLDMEYFKKQKPYFKRDGTGTITAANSSGVNDGAAALVLASEKRAKELNLPILAELKAWGSLGVPKEYMGEGVFKVLPKLLQKAGITLADVDYFEMNEVFAAVIGAAKKEFPELDLDKVNQWGSGISLGHPVGCTGARQVVDMCHQLQRRNARLGVTTRCMGGGLGSGEVLARYEQ</sequence>
<dbReference type="InterPro" id="IPR020617">
    <property type="entry name" value="Thiolase_C"/>
</dbReference>
<gene>
    <name evidence="8" type="ORF">ABL78_6064</name>
</gene>
<dbReference type="OrthoDB" id="5404651at2759"/>
<dbReference type="NCBIfam" id="TIGR01930">
    <property type="entry name" value="AcCoA-C-Actrans"/>
    <property type="match status" value="1"/>
</dbReference>
<keyword evidence="2 5" id="KW-0808">Transferase</keyword>
<comment type="similarity">
    <text evidence="1 5">Belongs to the thiolase-like superfamily. Thiolase family.</text>
</comment>
<feature type="active site" description="Acyl-thioester intermediate" evidence="4">
    <location>
        <position position="90"/>
    </location>
</feature>
<dbReference type="PANTHER" id="PTHR18919">
    <property type="entry name" value="ACETYL-COA C-ACYLTRANSFERASE"/>
    <property type="match status" value="1"/>
</dbReference>
<proteinExistence type="inferred from homology"/>
<dbReference type="CDD" id="cd00751">
    <property type="entry name" value="thiolase"/>
    <property type="match status" value="1"/>
</dbReference>
<evidence type="ECO:0000256" key="3">
    <source>
        <dbReference type="ARBA" id="ARBA00023315"/>
    </source>
</evidence>
<dbReference type="PIRSF" id="PIRSF000429">
    <property type="entry name" value="Ac-CoA_Ac_transf"/>
    <property type="match status" value="1"/>
</dbReference>
<feature type="domain" description="Thiolase N-terminal" evidence="6">
    <location>
        <begin position="6"/>
        <end position="266"/>
    </location>
</feature>
<comment type="caution">
    <text evidence="8">The sequence shown here is derived from an EMBL/GenBank/DDBJ whole genome shotgun (WGS) entry which is preliminary data.</text>
</comment>
<dbReference type="Pfam" id="PF00108">
    <property type="entry name" value="Thiolase_N"/>
    <property type="match status" value="1"/>
</dbReference>
<evidence type="ECO:0000259" key="6">
    <source>
        <dbReference type="Pfam" id="PF00108"/>
    </source>
</evidence>